<dbReference type="Gene3D" id="3.80.10.10">
    <property type="entry name" value="Ribonuclease Inhibitor"/>
    <property type="match status" value="2"/>
</dbReference>
<dbReference type="InterPro" id="IPR001611">
    <property type="entry name" value="Leu-rich_rpt"/>
</dbReference>
<organism evidence="1 2">
    <name type="scientific">Vitis vinifera</name>
    <name type="common">Grape</name>
    <dbReference type="NCBI Taxonomy" id="29760"/>
    <lineage>
        <taxon>Eukaryota</taxon>
        <taxon>Viridiplantae</taxon>
        <taxon>Streptophyta</taxon>
        <taxon>Embryophyta</taxon>
        <taxon>Tracheophyta</taxon>
        <taxon>Spermatophyta</taxon>
        <taxon>Magnoliopsida</taxon>
        <taxon>eudicotyledons</taxon>
        <taxon>Gunneridae</taxon>
        <taxon>Pentapetalae</taxon>
        <taxon>rosids</taxon>
        <taxon>Vitales</taxon>
        <taxon>Vitaceae</taxon>
        <taxon>Viteae</taxon>
        <taxon>Vitis</taxon>
    </lineage>
</organism>
<evidence type="ECO:0000313" key="2">
    <source>
        <dbReference type="Proteomes" id="UP000288805"/>
    </source>
</evidence>
<protein>
    <submittedName>
        <fullName evidence="1">F-box/LRR-repeat protein 3</fullName>
    </submittedName>
</protein>
<dbReference type="InterPro" id="IPR006553">
    <property type="entry name" value="Leu-rich_rpt_Cys-con_subtyp"/>
</dbReference>
<comment type="caution">
    <text evidence="1">The sequence shown here is derived from an EMBL/GenBank/DDBJ whole genome shotgun (WGS) entry which is preliminary data.</text>
</comment>
<evidence type="ECO:0000313" key="1">
    <source>
        <dbReference type="EMBL" id="RVW56921.1"/>
    </source>
</evidence>
<dbReference type="SMART" id="SM00367">
    <property type="entry name" value="LRR_CC"/>
    <property type="match status" value="7"/>
</dbReference>
<dbReference type="InterPro" id="IPR032675">
    <property type="entry name" value="LRR_dom_sf"/>
</dbReference>
<sequence length="284" mass="30870">MWGSSKLVMNCSDLVEIDLSNATEFTDSGAAAIAKAKNLERLWLVRCKLVSDIGIGCIAVGCRKLRLINLKWCLRVGDLGVGLNRYEVQGDPLFGSLLLNRQEISLLKLLAAFDAITSVDLPYGCFHIDLDGLTNLKQGCKSLEVLNMSNCPCISQYGLSFITNGAECLRQFNISYGPPVTLDLAKCLQYFSNLQSIRLDGCIVTCSGMKAIGNWCASLKELSLSKCSGVTDEGLSLIVQGHQELRKLDITCCRKITQASINSITNSCTCLTSLRMESCSPGSE</sequence>
<dbReference type="Proteomes" id="UP000288805">
    <property type="component" value="Unassembled WGS sequence"/>
</dbReference>
<dbReference type="SUPFAM" id="SSF52047">
    <property type="entry name" value="RNI-like"/>
    <property type="match status" value="1"/>
</dbReference>
<dbReference type="AlphaFoldDB" id="A0A438FAH4"/>
<dbReference type="PANTHER" id="PTHR13318">
    <property type="entry name" value="PARTNER OF PAIRED, ISOFORM B-RELATED"/>
    <property type="match status" value="1"/>
</dbReference>
<proteinExistence type="predicted"/>
<dbReference type="Pfam" id="PF13516">
    <property type="entry name" value="LRR_6"/>
    <property type="match status" value="2"/>
</dbReference>
<name>A0A438FAH4_VITVI</name>
<accession>A0A438FAH4</accession>
<gene>
    <name evidence="1" type="primary">FBL3_3</name>
    <name evidence="1" type="ORF">CK203_078554</name>
</gene>
<reference evidence="1 2" key="1">
    <citation type="journal article" date="2018" name="PLoS Genet.">
        <title>Population sequencing reveals clonal diversity and ancestral inbreeding in the grapevine cultivar Chardonnay.</title>
        <authorList>
            <person name="Roach M.J."/>
            <person name="Johnson D.L."/>
            <person name="Bohlmann J."/>
            <person name="van Vuuren H.J."/>
            <person name="Jones S.J."/>
            <person name="Pretorius I.S."/>
            <person name="Schmidt S.A."/>
            <person name="Borneman A.R."/>
        </authorList>
    </citation>
    <scope>NUCLEOTIDE SEQUENCE [LARGE SCALE GENOMIC DNA]</scope>
    <source>
        <strain evidence="2">cv. Chardonnay</strain>
        <tissue evidence="1">Leaf</tissue>
    </source>
</reference>
<dbReference type="EMBL" id="QGNW01001070">
    <property type="protein sequence ID" value="RVW56921.1"/>
    <property type="molecule type" value="Genomic_DNA"/>
</dbReference>